<accession>A0AAE3MVZ3</accession>
<dbReference type="SUPFAM" id="SSF51338">
    <property type="entry name" value="Composite domain of metallo-dependent hydrolases"/>
    <property type="match status" value="1"/>
</dbReference>
<dbReference type="EMBL" id="JANFPI010000001">
    <property type="protein sequence ID" value="MCX8995953.1"/>
    <property type="molecule type" value="Genomic_DNA"/>
</dbReference>
<dbReference type="InterPro" id="IPR057744">
    <property type="entry name" value="OTAase-like"/>
</dbReference>
<name>A0AAE3MVZ3_9HYPH</name>
<protein>
    <submittedName>
        <fullName evidence="2">Amidohydrolase family protein</fullName>
    </submittedName>
</protein>
<dbReference type="InterPro" id="IPR011059">
    <property type="entry name" value="Metal-dep_hydrolase_composite"/>
</dbReference>
<evidence type="ECO:0000313" key="3">
    <source>
        <dbReference type="Proteomes" id="UP001208771"/>
    </source>
</evidence>
<dbReference type="Proteomes" id="UP001208771">
    <property type="component" value="Unassembled WGS sequence"/>
</dbReference>
<dbReference type="InterPro" id="IPR006680">
    <property type="entry name" value="Amidohydro-rel"/>
</dbReference>
<comment type="caution">
    <text evidence="2">The sequence shown here is derived from an EMBL/GenBank/DDBJ whole genome shotgun (WGS) entry which is preliminary data.</text>
</comment>
<dbReference type="GO" id="GO:0016810">
    <property type="term" value="F:hydrolase activity, acting on carbon-nitrogen (but not peptide) bonds"/>
    <property type="evidence" value="ECO:0007669"/>
    <property type="project" value="InterPro"/>
</dbReference>
<dbReference type="PANTHER" id="PTHR43135:SF3">
    <property type="entry name" value="ALPHA-D-RIBOSE 1-METHYLPHOSPHONATE 5-TRIPHOSPHATE DIPHOSPHATASE"/>
    <property type="match status" value="1"/>
</dbReference>
<dbReference type="RefSeq" id="WP_306409715.1">
    <property type="nucleotide sequence ID" value="NZ_JANFPI010000001.1"/>
</dbReference>
<dbReference type="PANTHER" id="PTHR43135">
    <property type="entry name" value="ALPHA-D-RIBOSE 1-METHYLPHOSPHONATE 5-TRIPHOSPHATE DIPHOSPHATASE"/>
    <property type="match status" value="1"/>
</dbReference>
<gene>
    <name evidence="2" type="ORF">NOF55_02435</name>
</gene>
<evidence type="ECO:0000313" key="2">
    <source>
        <dbReference type="EMBL" id="MCX8995953.1"/>
    </source>
</evidence>
<dbReference type="InterPro" id="IPR051781">
    <property type="entry name" value="Metallo-dep_Hydrolase"/>
</dbReference>
<dbReference type="AlphaFoldDB" id="A0AAE3MVZ3"/>
<reference evidence="2" key="1">
    <citation type="submission" date="2022-07" db="EMBL/GenBank/DDBJ databases">
        <title>Ectorhizobium quercum gen.nov., sp. nov.</title>
        <authorList>
            <person name="Ma T."/>
            <person name="Li Y."/>
        </authorList>
    </citation>
    <scope>NUCLEOTIDE SEQUENCE</scope>
    <source>
        <strain evidence="2">BDR2-2</strain>
    </source>
</reference>
<keyword evidence="3" id="KW-1185">Reference proteome</keyword>
<dbReference type="SUPFAM" id="SSF51556">
    <property type="entry name" value="Metallo-dependent hydrolases"/>
    <property type="match status" value="1"/>
</dbReference>
<dbReference type="InterPro" id="IPR032466">
    <property type="entry name" value="Metal_Hydrolase"/>
</dbReference>
<evidence type="ECO:0000259" key="1">
    <source>
        <dbReference type="Pfam" id="PF01979"/>
    </source>
</evidence>
<feature type="domain" description="Amidohydrolase-related" evidence="1">
    <location>
        <begin position="54"/>
        <end position="398"/>
    </location>
</feature>
<sequence length="413" mass="44613">MRSYVFFGGTVYDVDNGTLLDGVEVQVEGDRIVRVSGQEIREAGVERIDLGGRTLMPGLVDAHVHVIATLVDLAKNAELPSSLIALRVRSIMHDMLMRGFTTIRDLAGADLGLKLAVEEGLIDGPRMVICGKALSQTVGHCDYRGRNDRRPLHEASLGSLGRIADGVDAVRRAAREEIKGGADFIKIMANGGVSSPNDPIHVLQYSVEEIRAIVEEAENYGLYVSAHTYSDASIRRAVECGVKSLEHCNLIQPETARIAAERGAIACPTLVAYEGLALEGAAFGLSADSQAKIDVVRKAGLESLRIMREAGLPMAFGSDLLGQLHKYQSMEFSIRAKVLPVAEILHSATRVSAQLCRMEEQIGVIAEGAYADFIVVNGNPLEDITLLERHDEGLAAIVRGGRFYKNTLAARAE</sequence>
<dbReference type="Pfam" id="PF01979">
    <property type="entry name" value="Amidohydro_1"/>
    <property type="match status" value="1"/>
</dbReference>
<dbReference type="CDD" id="cd01299">
    <property type="entry name" value="Met_dep_hydrolase_A"/>
    <property type="match status" value="1"/>
</dbReference>
<dbReference type="Gene3D" id="3.20.20.140">
    <property type="entry name" value="Metal-dependent hydrolases"/>
    <property type="match status" value="1"/>
</dbReference>
<organism evidence="2 3">
    <name type="scientific">Ectorhizobium quercum</name>
    <dbReference type="NCBI Taxonomy" id="2965071"/>
    <lineage>
        <taxon>Bacteria</taxon>
        <taxon>Pseudomonadati</taxon>
        <taxon>Pseudomonadota</taxon>
        <taxon>Alphaproteobacteria</taxon>
        <taxon>Hyphomicrobiales</taxon>
        <taxon>Rhizobiaceae</taxon>
        <taxon>Ectorhizobium</taxon>
    </lineage>
</organism>
<proteinExistence type="predicted"/>
<dbReference type="Gene3D" id="2.30.40.10">
    <property type="entry name" value="Urease, subunit C, domain 1"/>
    <property type="match status" value="1"/>
</dbReference>